<dbReference type="AlphaFoldDB" id="A0A1F5WD80"/>
<dbReference type="InterPro" id="IPR012338">
    <property type="entry name" value="Beta-lactam/transpept-like"/>
</dbReference>
<organism evidence="2 3">
    <name type="scientific">Candidatus Giovannonibacteria bacterium RIFCSPHIGHO2_02_FULL_46_20</name>
    <dbReference type="NCBI Taxonomy" id="1798338"/>
    <lineage>
        <taxon>Bacteria</taxon>
        <taxon>Candidatus Giovannoniibacteriota</taxon>
    </lineage>
</organism>
<dbReference type="STRING" id="1798338.A3J56_00325"/>
<protein>
    <recommendedName>
        <fullName evidence="1">Peptidase S11 D-alanyl-D-alanine carboxypeptidase A N-terminal domain-containing protein</fullName>
    </recommendedName>
</protein>
<dbReference type="Proteomes" id="UP000178406">
    <property type="component" value="Unassembled WGS sequence"/>
</dbReference>
<reference evidence="2 3" key="1">
    <citation type="journal article" date="2016" name="Nat. Commun.">
        <title>Thousands of microbial genomes shed light on interconnected biogeochemical processes in an aquifer system.</title>
        <authorList>
            <person name="Anantharaman K."/>
            <person name="Brown C.T."/>
            <person name="Hug L.A."/>
            <person name="Sharon I."/>
            <person name="Castelle C.J."/>
            <person name="Probst A.J."/>
            <person name="Thomas B.C."/>
            <person name="Singh A."/>
            <person name="Wilkins M.J."/>
            <person name="Karaoz U."/>
            <person name="Brodie E.L."/>
            <person name="Williams K.H."/>
            <person name="Hubbard S.S."/>
            <person name="Banfield J.F."/>
        </authorList>
    </citation>
    <scope>NUCLEOTIDE SEQUENCE [LARGE SCALE GENOMIC DNA]</scope>
</reference>
<dbReference type="SUPFAM" id="SSF56601">
    <property type="entry name" value="beta-lactamase/transpeptidase-like"/>
    <property type="match status" value="1"/>
</dbReference>
<feature type="domain" description="Peptidase S11 D-alanyl-D-alanine carboxypeptidase A N-terminal" evidence="1">
    <location>
        <begin position="35"/>
        <end position="264"/>
    </location>
</feature>
<name>A0A1F5WD80_9BACT</name>
<accession>A0A1F5WD80</accession>
<dbReference type="GO" id="GO:0009002">
    <property type="term" value="F:serine-type D-Ala-D-Ala carboxypeptidase activity"/>
    <property type="evidence" value="ECO:0007669"/>
    <property type="project" value="InterPro"/>
</dbReference>
<comment type="caution">
    <text evidence="2">The sequence shown here is derived from an EMBL/GenBank/DDBJ whole genome shotgun (WGS) entry which is preliminary data.</text>
</comment>
<sequence>MSINQKNSDNNDTDAIKQSGFSLQPLLLTPMRGISVIATAALAVDFATGSILYEKNADVVLPLASLTKIISSLALFDTLSLDEIVTTSEQAIATEGASALMAGERYQVRDLLVMTMIESSNDAITALVEYAAHKEGIAPLYHEAWFIEQMQNKALALGASQKMVFYNPTGLDISDQLAGAYGSARDIIHIAQNSFSSPLWDLTRVGTIISQDGRVVTLRPTNSLQGSLVQLRGAKTGFTDIAGGNLLVLLEQPIGRPIGVVVLGSTHEGRFSDVAFLLGMLRQNTIR</sequence>
<gene>
    <name evidence="2" type="ORF">A3J56_00325</name>
</gene>
<dbReference type="InterPro" id="IPR001967">
    <property type="entry name" value="Peptidase_S11_N"/>
</dbReference>
<dbReference type="Gene3D" id="3.40.710.10">
    <property type="entry name" value="DD-peptidase/beta-lactamase superfamily"/>
    <property type="match status" value="1"/>
</dbReference>
<proteinExistence type="predicted"/>
<evidence type="ECO:0000313" key="3">
    <source>
        <dbReference type="Proteomes" id="UP000178406"/>
    </source>
</evidence>
<dbReference type="EMBL" id="MFHQ01000040">
    <property type="protein sequence ID" value="OGF73586.1"/>
    <property type="molecule type" value="Genomic_DNA"/>
</dbReference>
<evidence type="ECO:0000259" key="1">
    <source>
        <dbReference type="Pfam" id="PF00768"/>
    </source>
</evidence>
<evidence type="ECO:0000313" key="2">
    <source>
        <dbReference type="EMBL" id="OGF73586.1"/>
    </source>
</evidence>
<dbReference type="GO" id="GO:0006508">
    <property type="term" value="P:proteolysis"/>
    <property type="evidence" value="ECO:0007669"/>
    <property type="project" value="InterPro"/>
</dbReference>
<dbReference type="Pfam" id="PF00768">
    <property type="entry name" value="Peptidase_S11"/>
    <property type="match status" value="1"/>
</dbReference>